<comment type="caution">
    <text evidence="1">The sequence shown here is derived from an EMBL/GenBank/DDBJ whole genome shotgun (WGS) entry which is preliminary data.</text>
</comment>
<dbReference type="AlphaFoldDB" id="A0A8H8BUA7"/>
<dbReference type="EMBL" id="JAFJYH010000023">
    <property type="protein sequence ID" value="KAG4424266.1"/>
    <property type="molecule type" value="Genomic_DNA"/>
</dbReference>
<keyword evidence="2" id="KW-1185">Reference proteome</keyword>
<evidence type="ECO:0000313" key="2">
    <source>
        <dbReference type="Proteomes" id="UP000664132"/>
    </source>
</evidence>
<dbReference type="Gene3D" id="1.10.489.10">
    <property type="entry name" value="Chloroperoxidase-like"/>
    <property type="match status" value="1"/>
</dbReference>
<accession>A0A8H8BUA7</accession>
<dbReference type="Proteomes" id="UP000664132">
    <property type="component" value="Unassembled WGS sequence"/>
</dbReference>
<organism evidence="1 2">
    <name type="scientific">Cadophora malorum</name>
    <dbReference type="NCBI Taxonomy" id="108018"/>
    <lineage>
        <taxon>Eukaryota</taxon>
        <taxon>Fungi</taxon>
        <taxon>Dikarya</taxon>
        <taxon>Ascomycota</taxon>
        <taxon>Pezizomycotina</taxon>
        <taxon>Leotiomycetes</taxon>
        <taxon>Helotiales</taxon>
        <taxon>Ploettnerulaceae</taxon>
        <taxon>Cadophora</taxon>
    </lineage>
</organism>
<dbReference type="GO" id="GO:0004601">
    <property type="term" value="F:peroxidase activity"/>
    <property type="evidence" value="ECO:0007669"/>
    <property type="project" value="InterPro"/>
</dbReference>
<dbReference type="InterPro" id="IPR036851">
    <property type="entry name" value="Chloroperoxidase-like_sf"/>
</dbReference>
<reference evidence="1" key="1">
    <citation type="submission" date="2021-02" db="EMBL/GenBank/DDBJ databases">
        <title>Genome sequence Cadophora malorum strain M34.</title>
        <authorList>
            <person name="Stefanovic E."/>
            <person name="Vu D."/>
            <person name="Scully C."/>
            <person name="Dijksterhuis J."/>
            <person name="Roader J."/>
            <person name="Houbraken J."/>
        </authorList>
    </citation>
    <scope>NUCLEOTIDE SEQUENCE</scope>
    <source>
        <strain evidence="1">M34</strain>
    </source>
</reference>
<evidence type="ECO:0000313" key="1">
    <source>
        <dbReference type="EMBL" id="KAG4424266.1"/>
    </source>
</evidence>
<evidence type="ECO:0008006" key="3">
    <source>
        <dbReference type="Google" id="ProtNLM"/>
    </source>
</evidence>
<proteinExistence type="predicted"/>
<name>A0A8H8BUA7_9HELO</name>
<protein>
    <recommendedName>
        <fullName evidence="3">Heme haloperoxidase family profile domain-containing protein</fullName>
    </recommendedName>
</protein>
<dbReference type="OrthoDB" id="407298at2759"/>
<sequence>MANHSDAFPEGSLTKEQLMSFFAISGESGNFKYSPGWERIPDNWYKRAIGDEYTIPGFLADVLDHAGKYPPFLNISGNTGSPNSFFTADLRSLTSGVFSGADLLDGNNLECFLLQVSQAPTPDSLGGAETQIGIKDQLLTPLRTTISERLGALACPKLDNIDKSQYNFFPGYNNCPDGCSGTMFTELNLRTYFTIHLALTLACKASSQTRFLYGRDLRWLIERLSNGGCEISATPLFNQV</sequence>
<gene>
    <name evidence="1" type="ORF">IFR04_002670</name>
</gene>